<reference evidence="3 4" key="1">
    <citation type="submission" date="2018-04" db="EMBL/GenBank/DDBJ databases">
        <authorList>
            <person name="Huttner S."/>
            <person name="Dainat J."/>
        </authorList>
    </citation>
    <scope>NUCLEOTIDE SEQUENCE [LARGE SCALE GENOMIC DNA]</scope>
</reference>
<evidence type="ECO:0000256" key="2">
    <source>
        <dbReference type="SAM" id="Phobius"/>
    </source>
</evidence>
<name>A0A446BQ35_9PEZI</name>
<dbReference type="AlphaFoldDB" id="A0A446BQ35"/>
<dbReference type="Proteomes" id="UP000289323">
    <property type="component" value="Unassembled WGS sequence"/>
</dbReference>
<feature type="compositionally biased region" description="Polar residues" evidence="1">
    <location>
        <begin position="90"/>
        <end position="103"/>
    </location>
</feature>
<feature type="compositionally biased region" description="Low complexity" evidence="1">
    <location>
        <begin position="113"/>
        <end position="124"/>
    </location>
</feature>
<keyword evidence="2" id="KW-1133">Transmembrane helix</keyword>
<protein>
    <submittedName>
        <fullName evidence="3">76cf2e27-b6d9-4c8b-b3e8-449205199587</fullName>
    </submittedName>
</protein>
<organism evidence="3 4">
    <name type="scientific">Thermothielavioides terrestris</name>
    <dbReference type="NCBI Taxonomy" id="2587410"/>
    <lineage>
        <taxon>Eukaryota</taxon>
        <taxon>Fungi</taxon>
        <taxon>Dikarya</taxon>
        <taxon>Ascomycota</taxon>
        <taxon>Pezizomycotina</taxon>
        <taxon>Sordariomycetes</taxon>
        <taxon>Sordariomycetidae</taxon>
        <taxon>Sordariales</taxon>
        <taxon>Chaetomiaceae</taxon>
        <taxon>Thermothielavioides</taxon>
    </lineage>
</organism>
<dbReference type="EMBL" id="OUUZ01000013">
    <property type="protein sequence ID" value="SPQ24602.1"/>
    <property type="molecule type" value="Genomic_DNA"/>
</dbReference>
<evidence type="ECO:0000313" key="3">
    <source>
        <dbReference type="EMBL" id="SPQ24602.1"/>
    </source>
</evidence>
<keyword evidence="2" id="KW-0812">Transmembrane</keyword>
<feature type="transmembrane region" description="Helical" evidence="2">
    <location>
        <begin position="156"/>
        <end position="174"/>
    </location>
</feature>
<feature type="compositionally biased region" description="Polar residues" evidence="1">
    <location>
        <begin position="68"/>
        <end position="81"/>
    </location>
</feature>
<feature type="compositionally biased region" description="Basic and acidic residues" evidence="1">
    <location>
        <begin position="140"/>
        <end position="149"/>
    </location>
</feature>
<feature type="region of interest" description="Disordered" evidence="1">
    <location>
        <begin position="46"/>
        <end position="149"/>
    </location>
</feature>
<sequence>MSRSMSWLRLSSIPLGHGIKPGLQGRFSVVVSGFSGSTTSSVALATTSQGPQTTSVRPFSAGRPAKSSGRTSRFQRSSASPVGTPANAANKETQSSPSLSTAGVSEPLPVSKPAAVRGPVAAAASTRPVSRPQGYPQGRKPVDTSSKEYKQTERRVVRLLVALPFLIVTSYYLYRRLADHLSQHLPGAPRRAPEQPGQRS</sequence>
<proteinExistence type="predicted"/>
<accession>A0A446BQ35</accession>
<keyword evidence="2" id="KW-0472">Membrane</keyword>
<gene>
    <name evidence="3" type="ORF">TT172_LOCUS7021</name>
</gene>
<evidence type="ECO:0000313" key="4">
    <source>
        <dbReference type="Proteomes" id="UP000289323"/>
    </source>
</evidence>
<evidence type="ECO:0000256" key="1">
    <source>
        <dbReference type="SAM" id="MobiDB-lite"/>
    </source>
</evidence>